<reference evidence="3 4" key="1">
    <citation type="submission" date="2024-03" db="EMBL/GenBank/DDBJ databases">
        <title>Actinomycetospora sp. OC33-EN06, a novel actinomycete isolated from wild orchid (Aerides multiflora).</title>
        <authorList>
            <person name="Suriyachadkun C."/>
        </authorList>
    </citation>
    <scope>NUCLEOTIDE SEQUENCE [LARGE SCALE GENOMIC DNA]</scope>
    <source>
        <strain evidence="3 4">OC33-EN06</strain>
    </source>
</reference>
<dbReference type="Proteomes" id="UP001370100">
    <property type="component" value="Unassembled WGS sequence"/>
</dbReference>
<keyword evidence="4" id="KW-1185">Reference proteome</keyword>
<comment type="caution">
    <text evidence="3">The sequence shown here is derived from an EMBL/GenBank/DDBJ whole genome shotgun (WGS) entry which is preliminary data.</text>
</comment>
<feature type="transmembrane region" description="Helical" evidence="2">
    <location>
        <begin position="157"/>
        <end position="179"/>
    </location>
</feature>
<keyword evidence="2" id="KW-1133">Transmembrane helix</keyword>
<feature type="transmembrane region" description="Helical" evidence="2">
    <location>
        <begin position="407"/>
        <end position="433"/>
    </location>
</feature>
<evidence type="ECO:0000313" key="3">
    <source>
        <dbReference type="EMBL" id="MEJ2890914.1"/>
    </source>
</evidence>
<sequence>MTTTSDDTAADPAARLPQRAPGVELLGPYQGSGFREPRYLLRRGDGQVAQLPSLLYRVASLADGSRDLAAIAAVLAEEFPEDLGGGQGRDRVAFLVEHRLAPAGVITVPSAPGETCAAVPVPADRSPRRDHLLMLRMRRALVPEHLVWRIAGTFRPLFHPAAVAVLLAAFVAVDVALVARSGWSGLVASGHHLVADPTSTLALLGTVALVGVFHESGHVAACRYGGAVPGSMGVGVYIVWPAFYSTVTDAYRLSRAGRLRTDLGGVYFNAIAMAALGAAYLATGSPWLLATVALLHLETAWQFLPSLRLDGYYVLADLVGVPDLFARMRPVLTSLLHPRRTPPAAVRELRPWVRRTVTAWVALVVPFLAWWIVLFIVLAPELAPSAWAALEQHAVTLAGAGADFRPAAAVLAAVQIILLVLPWASGTVLAVNLARRLARATLRALRRARARRSERRDPTGHPTDATRGVLRRP</sequence>
<evidence type="ECO:0000256" key="2">
    <source>
        <dbReference type="SAM" id="Phobius"/>
    </source>
</evidence>
<gene>
    <name evidence="3" type="ORF">WCD41_30970</name>
</gene>
<dbReference type="EMBL" id="JBBEGL010000022">
    <property type="protein sequence ID" value="MEJ2890914.1"/>
    <property type="molecule type" value="Genomic_DNA"/>
</dbReference>
<feature type="compositionally biased region" description="Low complexity" evidence="1">
    <location>
        <begin position="1"/>
        <end position="14"/>
    </location>
</feature>
<organism evidence="3 4">
    <name type="scientific">Actinomycetospora aeridis</name>
    <dbReference type="NCBI Taxonomy" id="3129231"/>
    <lineage>
        <taxon>Bacteria</taxon>
        <taxon>Bacillati</taxon>
        <taxon>Actinomycetota</taxon>
        <taxon>Actinomycetes</taxon>
        <taxon>Pseudonocardiales</taxon>
        <taxon>Pseudonocardiaceae</taxon>
        <taxon>Actinomycetospora</taxon>
    </lineage>
</organism>
<dbReference type="RefSeq" id="WP_337719116.1">
    <property type="nucleotide sequence ID" value="NZ_JBBEGL010000022.1"/>
</dbReference>
<accession>A0ABU8NES5</accession>
<feature type="region of interest" description="Disordered" evidence="1">
    <location>
        <begin position="449"/>
        <end position="473"/>
    </location>
</feature>
<evidence type="ECO:0000256" key="1">
    <source>
        <dbReference type="SAM" id="MobiDB-lite"/>
    </source>
</evidence>
<feature type="transmembrane region" description="Helical" evidence="2">
    <location>
        <begin position="357"/>
        <end position="379"/>
    </location>
</feature>
<proteinExistence type="predicted"/>
<name>A0ABU8NES5_9PSEU</name>
<feature type="transmembrane region" description="Helical" evidence="2">
    <location>
        <begin position="263"/>
        <end position="281"/>
    </location>
</feature>
<keyword evidence="2" id="KW-0812">Transmembrane</keyword>
<evidence type="ECO:0000313" key="4">
    <source>
        <dbReference type="Proteomes" id="UP001370100"/>
    </source>
</evidence>
<keyword evidence="2" id="KW-0472">Membrane</keyword>
<feature type="region of interest" description="Disordered" evidence="1">
    <location>
        <begin position="1"/>
        <end position="27"/>
    </location>
</feature>
<feature type="transmembrane region" description="Helical" evidence="2">
    <location>
        <begin position="234"/>
        <end position="251"/>
    </location>
</feature>
<protein>
    <recommendedName>
        <fullName evidence="5">Peptide zinc metalloprotease protein</fullName>
    </recommendedName>
</protein>
<evidence type="ECO:0008006" key="5">
    <source>
        <dbReference type="Google" id="ProtNLM"/>
    </source>
</evidence>